<comment type="caution">
    <text evidence="2">The sequence shown here is derived from an EMBL/GenBank/DDBJ whole genome shotgun (WGS) entry which is preliminary data.</text>
</comment>
<dbReference type="EMBL" id="JAHRHY010000013">
    <property type="protein sequence ID" value="KAG9064933.1"/>
    <property type="molecule type" value="Genomic_DNA"/>
</dbReference>
<keyword evidence="3" id="KW-1185">Reference proteome</keyword>
<dbReference type="PANTHER" id="PTHR35617">
    <property type="entry name" value="PHAGE_INTEGRASE DOMAIN-CONTAINING PROTEIN"/>
    <property type="match status" value="1"/>
</dbReference>
<proteinExistence type="predicted"/>
<dbReference type="PANTHER" id="PTHR35617:SF3">
    <property type="entry name" value="CORE-BINDING (CB) DOMAIN-CONTAINING PROTEIN"/>
    <property type="match status" value="1"/>
</dbReference>
<accession>A0A9P7XRK2</accession>
<dbReference type="OrthoDB" id="2438604at2759"/>
<feature type="region of interest" description="Disordered" evidence="1">
    <location>
        <begin position="47"/>
        <end position="95"/>
    </location>
</feature>
<evidence type="ECO:0000313" key="3">
    <source>
        <dbReference type="Proteomes" id="UP000707451"/>
    </source>
</evidence>
<sequence>MPDTRAVATDALRHTWSNLGNLYLCPPWNLIPRPAAGRPIGNDHHSLLANDDLVPDGLPDVNCGPDPSPTPPRSTGSRKRKRHSLQEPSLDHDGLAGKRVRTMVVDGLSPTCAQSLLEASTAPATTRRYACIQCEFTSWMRTESRDPEKFDIPSIVEFLFQGWTKSDWKPQTINTNKCAILAMYQEENDLFNSHPYAKHLVTLVKRKDLKAIKNTPVDISPILALFRAWGSNDSLPIDDLVCKLAWLLGICGFLRPDDVQCINVARPTINAAGILSLQVVAPKEKVGGSSTVVKVLISPASDPLICPVQAYSAYLTRLPADLTTLAHHKSTRTTPRPDTVPLLHHQDDPSLAIASSTIGTKMNSITDHMTFPPDTTRPSCRAIGSTLAAFHDVSVDEVKKHGRWSLLSATFEKFYRLNRNSAINFSSIVLAGSGSTASVSGRHNGK</sequence>
<name>A0A9P7XRK2_9FUNG</name>
<evidence type="ECO:0000256" key="1">
    <source>
        <dbReference type="SAM" id="MobiDB-lite"/>
    </source>
</evidence>
<evidence type="ECO:0000313" key="2">
    <source>
        <dbReference type="EMBL" id="KAG9064933.1"/>
    </source>
</evidence>
<organism evidence="2 3">
    <name type="scientific">Linnemannia hyalina</name>
    <dbReference type="NCBI Taxonomy" id="64524"/>
    <lineage>
        <taxon>Eukaryota</taxon>
        <taxon>Fungi</taxon>
        <taxon>Fungi incertae sedis</taxon>
        <taxon>Mucoromycota</taxon>
        <taxon>Mortierellomycotina</taxon>
        <taxon>Mortierellomycetes</taxon>
        <taxon>Mortierellales</taxon>
        <taxon>Mortierellaceae</taxon>
        <taxon>Linnemannia</taxon>
    </lineage>
</organism>
<gene>
    <name evidence="2" type="ORF">KI688_003195</name>
</gene>
<dbReference type="Proteomes" id="UP000707451">
    <property type="component" value="Unassembled WGS sequence"/>
</dbReference>
<protein>
    <submittedName>
        <fullName evidence="2">Uncharacterized protein</fullName>
    </submittedName>
</protein>
<dbReference type="AlphaFoldDB" id="A0A9P7XRK2"/>
<reference evidence="2" key="1">
    <citation type="submission" date="2021-06" db="EMBL/GenBank/DDBJ databases">
        <title>Genome Sequence of Mortierella hyaline Strain SCG-10, a Cold-Adapted, Nitrate-Reducing Fungus Isolated from Soil in Minnesota, USA.</title>
        <authorList>
            <person name="Aldossari N."/>
        </authorList>
    </citation>
    <scope>NUCLEOTIDE SEQUENCE</scope>
    <source>
        <strain evidence="2">SCG-10</strain>
    </source>
</reference>